<name>W6XVF2_COCC2</name>
<dbReference type="GeneID" id="19144639"/>
<accession>W6XVF2</accession>
<keyword evidence="1" id="KW-0472">Membrane</keyword>
<protein>
    <submittedName>
        <fullName evidence="2">Uncharacterized protein</fullName>
    </submittedName>
</protein>
<proteinExistence type="predicted"/>
<dbReference type="KEGG" id="bze:COCCADRAFT_113458"/>
<gene>
    <name evidence="2" type="ORF">COCCADRAFT_113458</name>
</gene>
<evidence type="ECO:0000313" key="2">
    <source>
        <dbReference type="EMBL" id="EUC26759.1"/>
    </source>
</evidence>
<evidence type="ECO:0000256" key="1">
    <source>
        <dbReference type="SAM" id="Phobius"/>
    </source>
</evidence>
<dbReference type="EMBL" id="KI965151">
    <property type="protein sequence ID" value="EUC26759.1"/>
    <property type="molecule type" value="Genomic_DNA"/>
</dbReference>
<dbReference type="RefSeq" id="XP_007718935.1">
    <property type="nucleotide sequence ID" value="XM_007720745.1"/>
</dbReference>
<keyword evidence="1" id="KW-0812">Transmembrane</keyword>
<sequence>MYQKLVLVRLVLSLLYTAWYHILTWTWMSYSIGRIQCNSMKHLYSEPAGWYLTPPKINKAFLIFLRHRVNERDTPAQNTKSQQ</sequence>
<keyword evidence="3" id="KW-1185">Reference proteome</keyword>
<dbReference type="AlphaFoldDB" id="W6XVF2"/>
<dbReference type="Proteomes" id="UP000053841">
    <property type="component" value="Unassembled WGS sequence"/>
</dbReference>
<dbReference type="HOGENOM" id="CLU_2542255_0_0_1"/>
<evidence type="ECO:0000313" key="3">
    <source>
        <dbReference type="Proteomes" id="UP000053841"/>
    </source>
</evidence>
<organism evidence="2 3">
    <name type="scientific">Cochliobolus carbonum (strain 26-R-13)</name>
    <name type="common">Maize leaf spot fungus</name>
    <name type="synonym">Bipolaris zeicola</name>
    <dbReference type="NCBI Taxonomy" id="930089"/>
    <lineage>
        <taxon>Eukaryota</taxon>
        <taxon>Fungi</taxon>
        <taxon>Dikarya</taxon>
        <taxon>Ascomycota</taxon>
        <taxon>Pezizomycotina</taxon>
        <taxon>Dothideomycetes</taxon>
        <taxon>Pleosporomycetidae</taxon>
        <taxon>Pleosporales</taxon>
        <taxon>Pleosporineae</taxon>
        <taxon>Pleosporaceae</taxon>
        <taxon>Bipolaris</taxon>
    </lineage>
</organism>
<feature type="transmembrane region" description="Helical" evidence="1">
    <location>
        <begin position="7"/>
        <end position="28"/>
    </location>
</feature>
<reference evidence="2 3" key="1">
    <citation type="journal article" date="2013" name="PLoS Genet.">
        <title>Comparative genome structure, secondary metabolite, and effector coding capacity across Cochliobolus pathogens.</title>
        <authorList>
            <person name="Condon B.J."/>
            <person name="Leng Y."/>
            <person name="Wu D."/>
            <person name="Bushley K.E."/>
            <person name="Ohm R.A."/>
            <person name="Otillar R."/>
            <person name="Martin J."/>
            <person name="Schackwitz W."/>
            <person name="Grimwood J."/>
            <person name="MohdZainudin N."/>
            <person name="Xue C."/>
            <person name="Wang R."/>
            <person name="Manning V.A."/>
            <person name="Dhillon B."/>
            <person name="Tu Z.J."/>
            <person name="Steffenson B.J."/>
            <person name="Salamov A."/>
            <person name="Sun H."/>
            <person name="Lowry S."/>
            <person name="LaButti K."/>
            <person name="Han J."/>
            <person name="Copeland A."/>
            <person name="Lindquist E."/>
            <person name="Barry K."/>
            <person name="Schmutz J."/>
            <person name="Baker S.E."/>
            <person name="Ciuffetti L.M."/>
            <person name="Grigoriev I.V."/>
            <person name="Zhong S."/>
            <person name="Turgeon B.G."/>
        </authorList>
    </citation>
    <scope>NUCLEOTIDE SEQUENCE [LARGE SCALE GENOMIC DNA]</scope>
    <source>
        <strain evidence="2 3">26-R-13</strain>
    </source>
</reference>
<keyword evidence="1" id="KW-1133">Transmembrane helix</keyword>